<evidence type="ECO:0000256" key="1">
    <source>
        <dbReference type="SAM" id="MobiDB-lite"/>
    </source>
</evidence>
<dbReference type="EMBL" id="ADAS02000023">
    <property type="protein sequence ID" value="OAV95966.1"/>
    <property type="molecule type" value="Genomic_DNA"/>
</dbReference>
<accession>A0A180GT29</accession>
<feature type="region of interest" description="Disordered" evidence="1">
    <location>
        <begin position="149"/>
        <end position="182"/>
    </location>
</feature>
<reference evidence="3 4" key="3">
    <citation type="journal article" date="2017" name="G3 (Bethesda)">
        <title>Comparative analysis highlights variable genome content of wheat rusts and divergence of the mating loci.</title>
        <authorList>
            <person name="Cuomo C.A."/>
            <person name="Bakkeren G."/>
            <person name="Khalil H.B."/>
            <person name="Panwar V."/>
            <person name="Joly D."/>
            <person name="Linning R."/>
            <person name="Sakthikumar S."/>
            <person name="Song X."/>
            <person name="Adiconis X."/>
            <person name="Fan L."/>
            <person name="Goldberg J.M."/>
            <person name="Levin J.Z."/>
            <person name="Young S."/>
            <person name="Zeng Q."/>
            <person name="Anikster Y."/>
            <person name="Bruce M."/>
            <person name="Wang M."/>
            <person name="Yin C."/>
            <person name="McCallum B."/>
            <person name="Szabo L.J."/>
            <person name="Hulbert S."/>
            <person name="Chen X."/>
            <person name="Fellers J.P."/>
        </authorList>
    </citation>
    <scope>NUCLEOTIDE SEQUENCE</scope>
    <source>
        <strain evidence="4">Isolate 1-1 / race 1 (BBBD)</strain>
        <strain evidence="3">isolate 1-1 / race 1 (BBBD)</strain>
    </source>
</reference>
<proteinExistence type="predicted"/>
<organism evidence="2">
    <name type="scientific">Puccinia triticina (isolate 1-1 / race 1 (BBBD))</name>
    <name type="common">Brown leaf rust fungus</name>
    <dbReference type="NCBI Taxonomy" id="630390"/>
    <lineage>
        <taxon>Eukaryota</taxon>
        <taxon>Fungi</taxon>
        <taxon>Dikarya</taxon>
        <taxon>Basidiomycota</taxon>
        <taxon>Pucciniomycotina</taxon>
        <taxon>Pucciniomycetes</taxon>
        <taxon>Pucciniales</taxon>
        <taxon>Pucciniaceae</taxon>
        <taxon>Puccinia</taxon>
    </lineage>
</organism>
<gene>
    <name evidence="2" type="ORF">PTTG_26476</name>
</gene>
<dbReference type="Proteomes" id="UP000005240">
    <property type="component" value="Unassembled WGS sequence"/>
</dbReference>
<evidence type="ECO:0000313" key="3">
    <source>
        <dbReference type="EnsemblFungi" id="PTTG_26476-t43_1-p1"/>
    </source>
</evidence>
<evidence type="ECO:0000313" key="2">
    <source>
        <dbReference type="EMBL" id="OAV95966.1"/>
    </source>
</evidence>
<protein>
    <submittedName>
        <fullName evidence="2 3">Uncharacterized protein</fullName>
    </submittedName>
</protein>
<reference evidence="3" key="4">
    <citation type="submission" date="2025-05" db="UniProtKB">
        <authorList>
            <consortium name="EnsemblFungi"/>
        </authorList>
    </citation>
    <scope>IDENTIFICATION</scope>
    <source>
        <strain evidence="3">isolate 1-1 / race 1 (BBBD)</strain>
    </source>
</reference>
<keyword evidence="4" id="KW-1185">Reference proteome</keyword>
<dbReference type="OrthoDB" id="2507612at2759"/>
<sequence>MNLKRFKKAFPPSPTEEQLQNLPDLGDGFPVVAVSAPCLIKASKVLVTWDEGEVMGSGFLEYCLQRIRQYGLPFVGLSISLKSPKAQEWNCRTAAFCVDTFYEAFAAKDYANCFRSGFNLEEVGPKRVETLIKFNIDYCIGEMMKDFKRAKGKGRQPADGPNDPSDSKAGRAMAKIMREEDE</sequence>
<name>A0A180GT29_PUCT1</name>
<dbReference type="AlphaFoldDB" id="A0A180GT29"/>
<reference evidence="2" key="1">
    <citation type="submission" date="2009-11" db="EMBL/GenBank/DDBJ databases">
        <authorList>
            <consortium name="The Broad Institute Genome Sequencing Platform"/>
            <person name="Ward D."/>
            <person name="Feldgarden M."/>
            <person name="Earl A."/>
            <person name="Young S.K."/>
            <person name="Zeng Q."/>
            <person name="Koehrsen M."/>
            <person name="Alvarado L."/>
            <person name="Berlin A."/>
            <person name="Bochicchio J."/>
            <person name="Borenstein D."/>
            <person name="Chapman S.B."/>
            <person name="Chen Z."/>
            <person name="Engels R."/>
            <person name="Freedman E."/>
            <person name="Gellesch M."/>
            <person name="Goldberg J."/>
            <person name="Griggs A."/>
            <person name="Gujja S."/>
            <person name="Heilman E."/>
            <person name="Heiman D."/>
            <person name="Hepburn T."/>
            <person name="Howarth C."/>
            <person name="Jen D."/>
            <person name="Larson L."/>
            <person name="Lewis B."/>
            <person name="Mehta T."/>
            <person name="Park D."/>
            <person name="Pearson M."/>
            <person name="Roberts A."/>
            <person name="Saif S."/>
            <person name="Shea T."/>
            <person name="Shenoy N."/>
            <person name="Sisk P."/>
            <person name="Stolte C."/>
            <person name="Sykes S."/>
            <person name="Thomson T."/>
            <person name="Walk T."/>
            <person name="White J."/>
            <person name="Yandava C."/>
            <person name="Izard J."/>
            <person name="Baranova O.V."/>
            <person name="Blanton J.M."/>
            <person name="Tanner A.C."/>
            <person name="Dewhirst F.E."/>
            <person name="Haas B."/>
            <person name="Nusbaum C."/>
            <person name="Birren B."/>
        </authorList>
    </citation>
    <scope>NUCLEOTIDE SEQUENCE [LARGE SCALE GENOMIC DNA]</scope>
    <source>
        <strain evidence="2">1-1 BBBD Race 1</strain>
    </source>
</reference>
<dbReference type="STRING" id="630390.A0A180GT29"/>
<dbReference type="EnsemblFungi" id="PTTG_26476-t43_1">
    <property type="protein sequence ID" value="PTTG_26476-t43_1-p1"/>
    <property type="gene ID" value="PTTG_26476"/>
</dbReference>
<dbReference type="VEuPathDB" id="FungiDB:PTTG_26476"/>
<reference evidence="2" key="2">
    <citation type="submission" date="2016-05" db="EMBL/GenBank/DDBJ databases">
        <title>Comparative analysis highlights variable genome content of wheat rusts and divergence of the mating loci.</title>
        <authorList>
            <person name="Cuomo C.A."/>
            <person name="Bakkeren G."/>
            <person name="Szabo L."/>
            <person name="Khalil H."/>
            <person name="Joly D."/>
            <person name="Goldberg J."/>
            <person name="Young S."/>
            <person name="Zeng Q."/>
            <person name="Fellers J."/>
        </authorList>
    </citation>
    <scope>NUCLEOTIDE SEQUENCE [LARGE SCALE GENOMIC DNA]</scope>
    <source>
        <strain evidence="2">1-1 BBBD Race 1</strain>
    </source>
</reference>
<evidence type="ECO:0000313" key="4">
    <source>
        <dbReference type="Proteomes" id="UP000005240"/>
    </source>
</evidence>